<dbReference type="GO" id="GO:0005524">
    <property type="term" value="F:ATP binding"/>
    <property type="evidence" value="ECO:0007669"/>
    <property type="project" value="InterPro"/>
</dbReference>
<dbReference type="GO" id="GO:0005525">
    <property type="term" value="F:GTP binding"/>
    <property type="evidence" value="ECO:0007669"/>
    <property type="project" value="UniProtKB-KW"/>
</dbReference>
<dbReference type="EC" id="2.7.4.10" evidence="5"/>
<keyword evidence="8" id="KW-0378">Hydrolase</keyword>
<dbReference type="InterPro" id="IPR027417">
    <property type="entry name" value="P-loop_NTPase"/>
</dbReference>
<dbReference type="HAMAP" id="MF_03169">
    <property type="entry name" value="Adenylate_kinase_AK3"/>
    <property type="match status" value="1"/>
</dbReference>
<name>A0AAN6T1F0_9PEZI</name>
<comment type="function">
    <text evidence="5">Involved in maintaining the homeostasis of cellular nucleotides by catalyzing the interconversion of nucleoside phosphates. Has GTP:AMP phosphotransferase and ITP:AMP phosphotransferase activities.</text>
</comment>
<dbReference type="PRINTS" id="PR00094">
    <property type="entry name" value="ADENYLTKNASE"/>
</dbReference>
<feature type="binding site" evidence="5">
    <location>
        <position position="270"/>
    </location>
    <ligand>
        <name>GTP</name>
        <dbReference type="ChEBI" id="CHEBI:37565"/>
    </ligand>
</feature>
<dbReference type="SUPFAM" id="SSF52540">
    <property type="entry name" value="P-loop containing nucleoside triphosphate hydrolases"/>
    <property type="match status" value="1"/>
</dbReference>
<reference evidence="8" key="1">
    <citation type="journal article" date="2023" name="Mol. Phylogenet. Evol.">
        <title>Genome-scale phylogeny and comparative genomics of the fungal order Sordariales.</title>
        <authorList>
            <person name="Hensen N."/>
            <person name="Bonometti L."/>
            <person name="Westerberg I."/>
            <person name="Brannstrom I.O."/>
            <person name="Guillou S."/>
            <person name="Cros-Aarteil S."/>
            <person name="Calhoun S."/>
            <person name="Haridas S."/>
            <person name="Kuo A."/>
            <person name="Mondo S."/>
            <person name="Pangilinan J."/>
            <person name="Riley R."/>
            <person name="LaButti K."/>
            <person name="Andreopoulos B."/>
            <person name="Lipzen A."/>
            <person name="Chen C."/>
            <person name="Yan M."/>
            <person name="Daum C."/>
            <person name="Ng V."/>
            <person name="Clum A."/>
            <person name="Steindorff A."/>
            <person name="Ohm R.A."/>
            <person name="Martin F."/>
            <person name="Silar P."/>
            <person name="Natvig D.O."/>
            <person name="Lalanne C."/>
            <person name="Gautier V."/>
            <person name="Ament-Velasquez S.L."/>
            <person name="Kruys A."/>
            <person name="Hutchinson M.I."/>
            <person name="Powell A.J."/>
            <person name="Barry K."/>
            <person name="Miller A.N."/>
            <person name="Grigoriev I.V."/>
            <person name="Debuchy R."/>
            <person name="Gladieux P."/>
            <person name="Hiltunen Thoren M."/>
            <person name="Johannesson H."/>
        </authorList>
    </citation>
    <scope>NUCLEOTIDE SEQUENCE</scope>
    <source>
        <strain evidence="8">CBS 757.83</strain>
    </source>
</reference>
<feature type="binding site" evidence="5">
    <location>
        <position position="38"/>
    </location>
    <ligand>
        <name>AMP</name>
        <dbReference type="ChEBI" id="CHEBI:456215"/>
    </ligand>
</feature>
<dbReference type="GO" id="GO:0046033">
    <property type="term" value="P:AMP metabolic process"/>
    <property type="evidence" value="ECO:0007669"/>
    <property type="project" value="UniProtKB-UniRule"/>
</dbReference>
<evidence type="ECO:0000256" key="4">
    <source>
        <dbReference type="ARBA" id="ARBA00023128"/>
    </source>
</evidence>
<dbReference type="GO" id="GO:0004017">
    <property type="term" value="F:AMP kinase activity"/>
    <property type="evidence" value="ECO:0007669"/>
    <property type="project" value="InterPro"/>
</dbReference>
<accession>A0AAN6T1F0</accession>
<evidence type="ECO:0000256" key="5">
    <source>
        <dbReference type="HAMAP-Rule" id="MF_03169"/>
    </source>
</evidence>
<evidence type="ECO:0000313" key="8">
    <source>
        <dbReference type="EMBL" id="KAK4100736.1"/>
    </source>
</evidence>
<evidence type="ECO:0000256" key="3">
    <source>
        <dbReference type="ARBA" id="ARBA00022777"/>
    </source>
</evidence>
<dbReference type="GO" id="GO:0046041">
    <property type="term" value="P:ITP metabolic process"/>
    <property type="evidence" value="ECO:0007669"/>
    <property type="project" value="UniProtKB-UniRule"/>
</dbReference>
<dbReference type="PANTHER" id="PTHR23359">
    <property type="entry name" value="NUCLEOTIDE KINASE"/>
    <property type="match status" value="1"/>
</dbReference>
<keyword evidence="9" id="KW-1185">Reference proteome</keyword>
<feature type="binding site" evidence="5">
    <location>
        <position position="230"/>
    </location>
    <ligand>
        <name>AMP</name>
        <dbReference type="ChEBI" id="CHEBI:456215"/>
    </ligand>
</feature>
<evidence type="ECO:0000313" key="9">
    <source>
        <dbReference type="Proteomes" id="UP001305647"/>
    </source>
</evidence>
<sequence length="287" mass="31555">MRLRKAARVILVGAPGVGKGTQSERLLKSFPQLSSISSGDLLRHNVKQRTPLGIKVESTMKAGGLVPDDLMLRLISNELSQRGWIYSGRHPSDNVMTLSSSAVNTSSDPASAYQDDDAEVAAFLSSPAHARSSRNSTHHHHQPPSVRINQDPSASFLLDGFPRTAAQAARLDDIVPINLAVSIKTPLAVIMERIGGRSVHEPSGRVYNTTFNAPRVAGRDDVTGEPLVRRADDNEAVYRARWDKFVQTSEPLLEHYARKGVLWEVEGCSSDEITPVLLKEFEKRFVE</sequence>
<dbReference type="GO" id="GO:0005759">
    <property type="term" value="C:mitochondrial matrix"/>
    <property type="evidence" value="ECO:0007669"/>
    <property type="project" value="UniProtKB-SubCell"/>
</dbReference>
<comment type="similarity">
    <text evidence="5">Belongs to the adenylate kinase family. AK3 subfamily.</text>
</comment>
<comment type="subcellular location">
    <subcellularLocation>
        <location evidence="5">Mitochondrion matrix</location>
    </subcellularLocation>
</comment>
<dbReference type="AlphaFoldDB" id="A0AAN6T1F0"/>
<keyword evidence="1 5" id="KW-0808">Transferase</keyword>
<feature type="binding site" evidence="5">
    <location>
        <begin position="64"/>
        <end position="66"/>
    </location>
    <ligand>
        <name>AMP</name>
        <dbReference type="ChEBI" id="CHEBI:456215"/>
    </ligand>
</feature>
<evidence type="ECO:0000256" key="6">
    <source>
        <dbReference type="SAM" id="MobiDB-lite"/>
    </source>
</evidence>
<keyword evidence="2 5" id="KW-0547">Nucleotide-binding</keyword>
<dbReference type="EMBL" id="MU863639">
    <property type="protein sequence ID" value="KAK4100736.1"/>
    <property type="molecule type" value="Genomic_DNA"/>
</dbReference>
<dbReference type="InterPro" id="IPR033690">
    <property type="entry name" value="Adenylat_kinase_CS"/>
</dbReference>
<comment type="subunit">
    <text evidence="5">Monomer.</text>
</comment>
<proteinExistence type="inferred from homology"/>
<feature type="region of interest" description="Disordered" evidence="6">
    <location>
        <begin position="127"/>
        <end position="151"/>
    </location>
</feature>
<feature type="binding site" evidence="5">
    <location>
        <begin position="16"/>
        <end position="21"/>
    </location>
    <ligand>
        <name>GTP</name>
        <dbReference type="ChEBI" id="CHEBI:37565"/>
    </ligand>
</feature>
<evidence type="ECO:0000256" key="2">
    <source>
        <dbReference type="ARBA" id="ARBA00022741"/>
    </source>
</evidence>
<reference evidence="8" key="2">
    <citation type="submission" date="2023-05" db="EMBL/GenBank/DDBJ databases">
        <authorList>
            <consortium name="Lawrence Berkeley National Laboratory"/>
            <person name="Steindorff A."/>
            <person name="Hensen N."/>
            <person name="Bonometti L."/>
            <person name="Westerberg I."/>
            <person name="Brannstrom I.O."/>
            <person name="Guillou S."/>
            <person name="Cros-Aarteil S."/>
            <person name="Calhoun S."/>
            <person name="Haridas S."/>
            <person name="Kuo A."/>
            <person name="Mondo S."/>
            <person name="Pangilinan J."/>
            <person name="Riley R."/>
            <person name="Labutti K."/>
            <person name="Andreopoulos B."/>
            <person name="Lipzen A."/>
            <person name="Chen C."/>
            <person name="Yanf M."/>
            <person name="Daum C."/>
            <person name="Ng V."/>
            <person name="Clum A."/>
            <person name="Ohm R."/>
            <person name="Martin F."/>
            <person name="Silar P."/>
            <person name="Natvig D."/>
            <person name="Lalanne C."/>
            <person name="Gautier V."/>
            <person name="Ament-Velasquez S.L."/>
            <person name="Kruys A."/>
            <person name="Hutchinson M.I."/>
            <person name="Powell A.J."/>
            <person name="Barry K."/>
            <person name="Miller A.N."/>
            <person name="Grigoriev I.V."/>
            <person name="Debuchy R."/>
            <person name="Gladieux P."/>
            <person name="Thoren M.H."/>
            <person name="Johannesson H."/>
        </authorList>
    </citation>
    <scope>NUCLEOTIDE SEQUENCE</scope>
    <source>
        <strain evidence="8">CBS 757.83</strain>
    </source>
</reference>
<dbReference type="Proteomes" id="UP001305647">
    <property type="component" value="Unassembled WGS sequence"/>
</dbReference>
<feature type="region of interest" description="LID" evidence="5">
    <location>
        <begin position="196"/>
        <end position="233"/>
    </location>
</feature>
<feature type="binding site" evidence="5">
    <location>
        <begin position="160"/>
        <end position="163"/>
    </location>
    <ligand>
        <name>AMP</name>
        <dbReference type="ChEBI" id="CHEBI:456215"/>
    </ligand>
</feature>
<feature type="domain" description="Adenylate kinase active site lid" evidence="7">
    <location>
        <begin position="197"/>
        <end position="232"/>
    </location>
</feature>
<keyword evidence="3 5" id="KW-0418">Kinase</keyword>
<organism evidence="8 9">
    <name type="scientific">Parathielavia hyrcaniae</name>
    <dbReference type="NCBI Taxonomy" id="113614"/>
    <lineage>
        <taxon>Eukaryota</taxon>
        <taxon>Fungi</taxon>
        <taxon>Dikarya</taxon>
        <taxon>Ascomycota</taxon>
        <taxon>Pezizomycotina</taxon>
        <taxon>Sordariomycetes</taxon>
        <taxon>Sordariomycetidae</taxon>
        <taxon>Sordariales</taxon>
        <taxon>Chaetomiaceae</taxon>
        <taxon>Parathielavia</taxon>
    </lineage>
</organism>
<dbReference type="InterPro" id="IPR000850">
    <property type="entry name" value="Adenylat/UMP-CMP_kin"/>
</dbReference>
<evidence type="ECO:0000259" key="7">
    <source>
        <dbReference type="Pfam" id="PF05191"/>
    </source>
</evidence>
<comment type="catalytic activity">
    <reaction evidence="5">
        <text>a ribonucleoside 5'-triphosphate + AMP = a ribonucleoside 5'-diphosphate + ADP</text>
        <dbReference type="Rhea" id="RHEA:13749"/>
        <dbReference type="ChEBI" id="CHEBI:57930"/>
        <dbReference type="ChEBI" id="CHEBI:61557"/>
        <dbReference type="ChEBI" id="CHEBI:456215"/>
        <dbReference type="ChEBI" id="CHEBI:456216"/>
        <dbReference type="EC" id="2.7.4.10"/>
    </reaction>
</comment>
<comment type="caution">
    <text evidence="8">The sequence shown here is derived from an EMBL/GenBank/DDBJ whole genome shotgun (WGS) entry which is preliminary data.</text>
</comment>
<feature type="binding site" evidence="5">
    <location>
        <position position="197"/>
    </location>
    <ligand>
        <name>GTP</name>
        <dbReference type="ChEBI" id="CHEBI:37565"/>
    </ligand>
</feature>
<dbReference type="InterPro" id="IPR028586">
    <property type="entry name" value="AK3/Ak4_mitochondrial"/>
</dbReference>
<dbReference type="PROSITE" id="PS00113">
    <property type="entry name" value="ADENYLATE_KINASE"/>
    <property type="match status" value="1"/>
</dbReference>
<keyword evidence="5" id="KW-0342">GTP-binding</keyword>
<dbReference type="Pfam" id="PF00406">
    <property type="entry name" value="ADK"/>
    <property type="match status" value="2"/>
</dbReference>
<gene>
    <name evidence="5" type="primary">ADK2</name>
    <name evidence="8" type="ORF">N658DRAFT_427242</name>
</gene>
<feature type="region of interest" description="NMPbind" evidence="5">
    <location>
        <begin position="37"/>
        <end position="66"/>
    </location>
</feature>
<dbReference type="GO" id="GO:0016787">
    <property type="term" value="F:hydrolase activity"/>
    <property type="evidence" value="ECO:0007669"/>
    <property type="project" value="UniProtKB-KW"/>
</dbReference>
<feature type="binding site" evidence="5">
    <location>
        <position position="167"/>
    </location>
    <ligand>
        <name>AMP</name>
        <dbReference type="ChEBI" id="CHEBI:456215"/>
    </ligand>
</feature>
<dbReference type="InterPro" id="IPR007862">
    <property type="entry name" value="Adenylate_kinase_lid-dom"/>
</dbReference>
<dbReference type="CDD" id="cd01428">
    <property type="entry name" value="ADK"/>
    <property type="match status" value="1"/>
</dbReference>
<feature type="binding site" evidence="5">
    <location>
        <position position="43"/>
    </location>
    <ligand>
        <name>AMP</name>
        <dbReference type="ChEBI" id="CHEBI:456215"/>
    </ligand>
</feature>
<dbReference type="GO" id="GO:0006172">
    <property type="term" value="P:ADP biosynthetic process"/>
    <property type="evidence" value="ECO:0007669"/>
    <property type="project" value="UniProtKB-UniRule"/>
</dbReference>
<comment type="domain">
    <text evidence="5">Consists of three domains, a large central CORE domain and two small peripheral domains, NMPbind and LID, which undergo movements during catalysis. The LID domain closes over the site of phosphoryl transfer upon GTP binding. Assembling and dissambling the active center during each catalytic cycle provides an effective means to prevent GTP hydrolysis.</text>
</comment>
<feature type="binding site" evidence="5">
    <location>
        <begin position="206"/>
        <end position="207"/>
    </location>
    <ligand>
        <name>GTP</name>
        <dbReference type="ChEBI" id="CHEBI:37565"/>
    </ligand>
</feature>
<dbReference type="GO" id="GO:0046039">
    <property type="term" value="P:GTP metabolic process"/>
    <property type="evidence" value="ECO:0007669"/>
    <property type="project" value="UniProtKB-UniRule"/>
</dbReference>
<evidence type="ECO:0000256" key="1">
    <source>
        <dbReference type="ARBA" id="ARBA00022679"/>
    </source>
</evidence>
<dbReference type="HAMAP" id="MF_00235">
    <property type="entry name" value="Adenylate_kinase_Adk"/>
    <property type="match status" value="1"/>
</dbReference>
<feature type="binding site" evidence="5">
    <location>
        <position position="241"/>
    </location>
    <ligand>
        <name>AMP</name>
        <dbReference type="ChEBI" id="CHEBI:456215"/>
    </ligand>
</feature>
<dbReference type="GO" id="GO:0046899">
    <property type="term" value="F:nucleoside triphosphate adenylate kinase activity"/>
    <property type="evidence" value="ECO:0007669"/>
    <property type="project" value="UniProtKB-UniRule"/>
</dbReference>
<protein>
    <recommendedName>
        <fullName evidence="5">GTP:AMP phosphotransferase, mitochondrial</fullName>
        <ecNumber evidence="5">2.7.4.10</ecNumber>
    </recommendedName>
    <alternativeName>
        <fullName evidence="5">Adenylate kinase 3</fullName>
        <shortName evidence="5">AK 3</shortName>
    </alternativeName>
</protein>
<dbReference type="Pfam" id="PF05191">
    <property type="entry name" value="ADK_lid"/>
    <property type="match status" value="1"/>
</dbReference>
<dbReference type="Gene3D" id="3.40.50.300">
    <property type="entry name" value="P-loop containing nucleotide triphosphate hydrolases"/>
    <property type="match status" value="2"/>
</dbReference>
<keyword evidence="4 5" id="KW-0496">Mitochondrion</keyword>